<dbReference type="AlphaFoldDB" id="A0A2W0CJI3"/>
<dbReference type="EMBL" id="PRLG01000002">
    <property type="protein sequence ID" value="PYY31059.1"/>
    <property type="molecule type" value="Genomic_DNA"/>
</dbReference>
<gene>
    <name evidence="1" type="ORF">PIL02S_00140</name>
</gene>
<comment type="caution">
    <text evidence="1">The sequence shown here is derived from an EMBL/GenBank/DDBJ whole genome shotgun (WGS) entry which is preliminary data.</text>
</comment>
<organism evidence="1 2">
    <name type="scientific">Paenibacillus illinoisensis</name>
    <dbReference type="NCBI Taxonomy" id="59845"/>
    <lineage>
        <taxon>Bacteria</taxon>
        <taxon>Bacillati</taxon>
        <taxon>Bacillota</taxon>
        <taxon>Bacilli</taxon>
        <taxon>Bacillales</taxon>
        <taxon>Paenibacillaceae</taxon>
        <taxon>Paenibacillus</taxon>
    </lineage>
</organism>
<sequence length="71" mass="8224">MPNKAMYRIDRFYNTTTLGVIQLNHISYRMTQHKKGPPNECHASNLKAFVGRTPYYLITIYTKALAAMSDR</sequence>
<name>A0A2W0CJI3_9BACL</name>
<reference evidence="1 2" key="1">
    <citation type="submission" date="2018-01" db="EMBL/GenBank/DDBJ databases">
        <title>Genome sequence of the PGP bacterium Paenibacillus illinoisensis E3.</title>
        <authorList>
            <person name="Rolli E."/>
            <person name="Marasco R."/>
            <person name="Bessem C."/>
            <person name="Michoud G."/>
            <person name="Gaiarsa S."/>
            <person name="Borin S."/>
            <person name="Daffonchio D."/>
        </authorList>
    </citation>
    <scope>NUCLEOTIDE SEQUENCE [LARGE SCALE GENOMIC DNA]</scope>
    <source>
        <strain evidence="1 2">E3</strain>
    </source>
</reference>
<proteinExistence type="predicted"/>
<evidence type="ECO:0000313" key="2">
    <source>
        <dbReference type="Proteomes" id="UP000247459"/>
    </source>
</evidence>
<dbReference type="Proteomes" id="UP000247459">
    <property type="component" value="Unassembled WGS sequence"/>
</dbReference>
<protein>
    <submittedName>
        <fullName evidence="1">Uncharacterized protein</fullName>
    </submittedName>
</protein>
<evidence type="ECO:0000313" key="1">
    <source>
        <dbReference type="EMBL" id="PYY31059.1"/>
    </source>
</evidence>
<accession>A0A2W0CJI3</accession>